<dbReference type="EMBL" id="JAATJJ010000002">
    <property type="protein sequence ID" value="NJB72035.1"/>
    <property type="molecule type" value="Genomic_DNA"/>
</dbReference>
<protein>
    <recommendedName>
        <fullName evidence="3">SH3 domain-containing protein</fullName>
    </recommendedName>
</protein>
<keyword evidence="2" id="KW-1185">Reference proteome</keyword>
<accession>A0A846R277</accession>
<dbReference type="AlphaFoldDB" id="A0A846R277"/>
<name>A0A846R277_9FLAO</name>
<comment type="caution">
    <text evidence="1">The sequence shown here is derived from an EMBL/GenBank/DDBJ whole genome shotgun (WGS) entry which is preliminary data.</text>
</comment>
<sequence>MKYLIGILFFTTSLNLFGQVAIINDKDGFTNVRLKPQQNSEIIYNLKTNQVFWFGEEDFYSDNVDWIMVEITKNKYSIECGSLDNLIGYVHKSRIKPLNTIKEYKGTELEFYYKTQPFNEKNKIIDYQNDYIVSIEGLHPWGTDGGKPKIEVKELEIKIKENSITVPEILISDIYECDNNFNIYKIGQTYFVHQWNSDGAGAYEIVWVFTEKGIEQRLVGTII</sequence>
<organism evidence="1 2">
    <name type="scientific">Saonia flava</name>
    <dbReference type="NCBI Taxonomy" id="523696"/>
    <lineage>
        <taxon>Bacteria</taxon>
        <taxon>Pseudomonadati</taxon>
        <taxon>Bacteroidota</taxon>
        <taxon>Flavobacteriia</taxon>
        <taxon>Flavobacteriales</taxon>
        <taxon>Flavobacteriaceae</taxon>
        <taxon>Saonia</taxon>
    </lineage>
</organism>
<dbReference type="RefSeq" id="WP_167964628.1">
    <property type="nucleotide sequence ID" value="NZ_JAATJJ010000002.1"/>
</dbReference>
<evidence type="ECO:0008006" key="3">
    <source>
        <dbReference type="Google" id="ProtNLM"/>
    </source>
</evidence>
<evidence type="ECO:0000313" key="2">
    <source>
        <dbReference type="Proteomes" id="UP000590442"/>
    </source>
</evidence>
<dbReference type="Proteomes" id="UP000590442">
    <property type="component" value="Unassembled WGS sequence"/>
</dbReference>
<reference evidence="1 2" key="1">
    <citation type="submission" date="2020-03" db="EMBL/GenBank/DDBJ databases">
        <title>Genomic Encyclopedia of Type Strains, Phase IV (KMG-IV): sequencing the most valuable type-strain genomes for metagenomic binning, comparative biology and taxonomic classification.</title>
        <authorList>
            <person name="Goeker M."/>
        </authorList>
    </citation>
    <scope>NUCLEOTIDE SEQUENCE [LARGE SCALE GENOMIC DNA]</scope>
    <source>
        <strain evidence="1 2">DSM 29762</strain>
    </source>
</reference>
<gene>
    <name evidence="1" type="ORF">GGR42_002526</name>
</gene>
<proteinExistence type="predicted"/>
<evidence type="ECO:0000313" key="1">
    <source>
        <dbReference type="EMBL" id="NJB72035.1"/>
    </source>
</evidence>